<evidence type="ECO:0000313" key="2">
    <source>
        <dbReference type="EMBL" id="KAF9331317.1"/>
    </source>
</evidence>
<feature type="chain" id="PRO_5040406475" evidence="1">
    <location>
        <begin position="18"/>
        <end position="134"/>
    </location>
</feature>
<accession>A0A9P5SNY3</accession>
<comment type="caution">
    <text evidence="2">The sequence shown here is derived from an EMBL/GenBank/DDBJ whole genome shotgun (WGS) entry which is preliminary data.</text>
</comment>
<evidence type="ECO:0000313" key="3">
    <source>
        <dbReference type="Proteomes" id="UP000696485"/>
    </source>
</evidence>
<proteinExistence type="predicted"/>
<evidence type="ECO:0000256" key="1">
    <source>
        <dbReference type="SAM" id="SignalP"/>
    </source>
</evidence>
<dbReference type="EMBL" id="JAAAUY010000331">
    <property type="protein sequence ID" value="KAF9331317.1"/>
    <property type="molecule type" value="Genomic_DNA"/>
</dbReference>
<reference evidence="2" key="1">
    <citation type="journal article" date="2020" name="Fungal Divers.">
        <title>Resolving the Mortierellaceae phylogeny through synthesis of multi-gene phylogenetics and phylogenomics.</title>
        <authorList>
            <person name="Vandepol N."/>
            <person name="Liber J."/>
            <person name="Desiro A."/>
            <person name="Na H."/>
            <person name="Kennedy M."/>
            <person name="Barry K."/>
            <person name="Grigoriev I.V."/>
            <person name="Miller A.N."/>
            <person name="O'Donnell K."/>
            <person name="Stajich J.E."/>
            <person name="Bonito G."/>
        </authorList>
    </citation>
    <scope>NUCLEOTIDE SEQUENCE</scope>
    <source>
        <strain evidence="2">NVP1</strain>
    </source>
</reference>
<keyword evidence="1" id="KW-0732">Signal</keyword>
<protein>
    <submittedName>
        <fullName evidence="2">Uncharacterized protein</fullName>
    </submittedName>
</protein>
<feature type="signal peptide" evidence="1">
    <location>
        <begin position="1"/>
        <end position="17"/>
    </location>
</feature>
<gene>
    <name evidence="2" type="ORF">BG006_005819</name>
</gene>
<dbReference type="AlphaFoldDB" id="A0A9P5SNY3"/>
<keyword evidence="3" id="KW-1185">Reference proteome</keyword>
<name>A0A9P5SNY3_9FUNG</name>
<dbReference type="Proteomes" id="UP000696485">
    <property type="component" value="Unassembled WGS sequence"/>
</dbReference>
<organism evidence="2 3">
    <name type="scientific">Podila minutissima</name>
    <dbReference type="NCBI Taxonomy" id="64525"/>
    <lineage>
        <taxon>Eukaryota</taxon>
        <taxon>Fungi</taxon>
        <taxon>Fungi incertae sedis</taxon>
        <taxon>Mucoromycota</taxon>
        <taxon>Mortierellomycotina</taxon>
        <taxon>Mortierellomycetes</taxon>
        <taxon>Mortierellales</taxon>
        <taxon>Mortierellaceae</taxon>
        <taxon>Podila</taxon>
    </lineage>
</organism>
<sequence>MKYLVSILSALAVCANAAHYIIDVQHWPGGDISFRGNLRYTENPYSFEYKDCKADAGSLVLRGQRGSVSMCPESKYPAMGLYFPSGFNGTIDEAYDYHNKLFYPCLKLSEGDNMSSYACAYISMLDFQPNNPTM</sequence>